<evidence type="ECO:0000313" key="2">
    <source>
        <dbReference type="Proteomes" id="UP000276133"/>
    </source>
</evidence>
<reference evidence="1 2" key="1">
    <citation type="journal article" date="2018" name="Sci. Rep.">
        <title>Genomic signatures of local adaptation to the degree of environmental predictability in rotifers.</title>
        <authorList>
            <person name="Franch-Gras L."/>
            <person name="Hahn C."/>
            <person name="Garcia-Roger E.M."/>
            <person name="Carmona M.J."/>
            <person name="Serra M."/>
            <person name="Gomez A."/>
        </authorList>
    </citation>
    <scope>NUCLEOTIDE SEQUENCE [LARGE SCALE GENOMIC DNA]</scope>
    <source>
        <strain evidence="1">HYR1</strain>
    </source>
</reference>
<comment type="caution">
    <text evidence="1">The sequence shown here is derived from an EMBL/GenBank/DDBJ whole genome shotgun (WGS) entry which is preliminary data.</text>
</comment>
<keyword evidence="2" id="KW-1185">Reference proteome</keyword>
<dbReference type="Proteomes" id="UP000276133">
    <property type="component" value="Unassembled WGS sequence"/>
</dbReference>
<organism evidence="1 2">
    <name type="scientific">Brachionus plicatilis</name>
    <name type="common">Marine rotifer</name>
    <name type="synonym">Brachionus muelleri</name>
    <dbReference type="NCBI Taxonomy" id="10195"/>
    <lineage>
        <taxon>Eukaryota</taxon>
        <taxon>Metazoa</taxon>
        <taxon>Spiralia</taxon>
        <taxon>Gnathifera</taxon>
        <taxon>Rotifera</taxon>
        <taxon>Eurotatoria</taxon>
        <taxon>Monogononta</taxon>
        <taxon>Pseudotrocha</taxon>
        <taxon>Ploima</taxon>
        <taxon>Brachionidae</taxon>
        <taxon>Brachionus</taxon>
    </lineage>
</organism>
<protein>
    <submittedName>
        <fullName evidence="1">Uncharacterized protein</fullName>
    </submittedName>
</protein>
<evidence type="ECO:0000313" key="1">
    <source>
        <dbReference type="EMBL" id="RNA44241.1"/>
    </source>
</evidence>
<dbReference type="AlphaFoldDB" id="A0A3M7T8H2"/>
<proteinExistence type="predicted"/>
<gene>
    <name evidence="1" type="ORF">BpHYR1_047772</name>
</gene>
<sequence length="71" mass="8280">MIKVMNQILSINKKCKYYSGDLITLYSYKCDVQKNDTSVRIYGQENFGNLSVSQILEEQKLVKIKKIEQSK</sequence>
<name>A0A3M7T8H2_BRAPC</name>
<accession>A0A3M7T8H2</accession>
<dbReference type="EMBL" id="REGN01000131">
    <property type="protein sequence ID" value="RNA44241.1"/>
    <property type="molecule type" value="Genomic_DNA"/>
</dbReference>